<proteinExistence type="predicted"/>
<feature type="domain" description="ABC transporter" evidence="2">
    <location>
        <begin position="7"/>
        <end position="130"/>
    </location>
</feature>
<sequence>MDRPAVDNVNLEINNGELIALLGPSGCGKTTILKMITGIIHPDEGDILLDGESILSIPTEKRNIVMVFQNYLLFPYMSVNENVGFALKMKGIDNKEIEIKVKEMLELVKLPDVGNRKPKQLSGGQQQRVA</sequence>
<gene>
    <name evidence="3" type="ORF">METZ01_LOCUS498569</name>
</gene>
<reference evidence="3" key="1">
    <citation type="submission" date="2018-05" db="EMBL/GenBank/DDBJ databases">
        <authorList>
            <person name="Lanie J.A."/>
            <person name="Ng W.-L."/>
            <person name="Kazmierczak K.M."/>
            <person name="Andrzejewski T.M."/>
            <person name="Davidsen T.M."/>
            <person name="Wayne K.J."/>
            <person name="Tettelin H."/>
            <person name="Glass J.I."/>
            <person name="Rusch D."/>
            <person name="Podicherti R."/>
            <person name="Tsui H.-C.T."/>
            <person name="Winkler M.E."/>
        </authorList>
    </citation>
    <scope>NUCLEOTIDE SEQUENCE</scope>
</reference>
<dbReference type="PANTHER" id="PTHR42781">
    <property type="entry name" value="SPERMIDINE/PUTRESCINE IMPORT ATP-BINDING PROTEIN POTA"/>
    <property type="match status" value="1"/>
</dbReference>
<keyword evidence="1" id="KW-0813">Transport</keyword>
<dbReference type="InterPro" id="IPR027417">
    <property type="entry name" value="P-loop_NTPase"/>
</dbReference>
<dbReference type="PANTHER" id="PTHR42781:SF4">
    <property type="entry name" value="SPERMIDINE_PUTRESCINE IMPORT ATP-BINDING PROTEIN POTA"/>
    <property type="match status" value="1"/>
</dbReference>
<dbReference type="InterPro" id="IPR050093">
    <property type="entry name" value="ABC_SmlMolc_Importer"/>
</dbReference>
<evidence type="ECO:0000256" key="1">
    <source>
        <dbReference type="ARBA" id="ARBA00022448"/>
    </source>
</evidence>
<dbReference type="GO" id="GO:0005524">
    <property type="term" value="F:ATP binding"/>
    <property type="evidence" value="ECO:0007669"/>
    <property type="project" value="InterPro"/>
</dbReference>
<accession>A0A383DN95</accession>
<dbReference type="GO" id="GO:0016887">
    <property type="term" value="F:ATP hydrolysis activity"/>
    <property type="evidence" value="ECO:0007669"/>
    <property type="project" value="InterPro"/>
</dbReference>
<dbReference type="SUPFAM" id="SSF52540">
    <property type="entry name" value="P-loop containing nucleoside triphosphate hydrolases"/>
    <property type="match status" value="1"/>
</dbReference>
<dbReference type="AlphaFoldDB" id="A0A383DN95"/>
<evidence type="ECO:0000259" key="2">
    <source>
        <dbReference type="Pfam" id="PF00005"/>
    </source>
</evidence>
<dbReference type="EMBL" id="UINC01218614">
    <property type="protein sequence ID" value="SVE45715.1"/>
    <property type="molecule type" value="Genomic_DNA"/>
</dbReference>
<dbReference type="Gene3D" id="3.40.50.300">
    <property type="entry name" value="P-loop containing nucleotide triphosphate hydrolases"/>
    <property type="match status" value="1"/>
</dbReference>
<dbReference type="Pfam" id="PF00005">
    <property type="entry name" value="ABC_tran"/>
    <property type="match status" value="1"/>
</dbReference>
<protein>
    <recommendedName>
        <fullName evidence="2">ABC transporter domain-containing protein</fullName>
    </recommendedName>
</protein>
<dbReference type="InterPro" id="IPR003439">
    <property type="entry name" value="ABC_transporter-like_ATP-bd"/>
</dbReference>
<feature type="non-terminal residue" evidence="3">
    <location>
        <position position="130"/>
    </location>
</feature>
<evidence type="ECO:0000313" key="3">
    <source>
        <dbReference type="EMBL" id="SVE45715.1"/>
    </source>
</evidence>
<organism evidence="3">
    <name type="scientific">marine metagenome</name>
    <dbReference type="NCBI Taxonomy" id="408172"/>
    <lineage>
        <taxon>unclassified sequences</taxon>
        <taxon>metagenomes</taxon>
        <taxon>ecological metagenomes</taxon>
    </lineage>
</organism>
<name>A0A383DN95_9ZZZZ</name>